<proteinExistence type="predicted"/>
<keyword evidence="3 5" id="KW-0067">ATP-binding</keyword>
<dbReference type="PANTHER" id="PTHR43423">
    <property type="entry name" value="ABC TRANSPORTER I FAMILY MEMBER 17"/>
    <property type="match status" value="1"/>
</dbReference>
<dbReference type="AlphaFoldDB" id="A0A1M5L8L4"/>
<dbReference type="GO" id="GO:0016887">
    <property type="term" value="F:ATP hydrolysis activity"/>
    <property type="evidence" value="ECO:0007669"/>
    <property type="project" value="InterPro"/>
</dbReference>
<dbReference type="RefSeq" id="WP_212590736.1">
    <property type="nucleotide sequence ID" value="NZ_FQXD01000001.1"/>
</dbReference>
<dbReference type="SUPFAM" id="SSF52540">
    <property type="entry name" value="P-loop containing nucleoside triphosphate hydrolases"/>
    <property type="match status" value="1"/>
</dbReference>
<dbReference type="Gene3D" id="3.40.50.300">
    <property type="entry name" value="P-loop containing nucleotide triphosphate hydrolases"/>
    <property type="match status" value="1"/>
</dbReference>
<evidence type="ECO:0000256" key="1">
    <source>
        <dbReference type="ARBA" id="ARBA00022448"/>
    </source>
</evidence>
<dbReference type="Pfam" id="PF00005">
    <property type="entry name" value="ABC_tran"/>
    <property type="match status" value="1"/>
</dbReference>
<dbReference type="InterPro" id="IPR027417">
    <property type="entry name" value="P-loop_NTPase"/>
</dbReference>
<dbReference type="PROSITE" id="PS50893">
    <property type="entry name" value="ABC_TRANSPORTER_2"/>
    <property type="match status" value="1"/>
</dbReference>
<name>A0A1M5L8L4_9BACI</name>
<feature type="domain" description="ABC transporter" evidence="4">
    <location>
        <begin position="4"/>
        <end position="211"/>
    </location>
</feature>
<accession>A0A1M5L8L4</accession>
<dbReference type="InterPro" id="IPR003439">
    <property type="entry name" value="ABC_transporter-like_ATP-bd"/>
</dbReference>
<reference evidence="6" key="1">
    <citation type="submission" date="2016-11" db="EMBL/GenBank/DDBJ databases">
        <authorList>
            <person name="Varghese N."/>
            <person name="Submissions S."/>
        </authorList>
    </citation>
    <scope>NUCLEOTIDE SEQUENCE [LARGE SCALE GENOMIC DNA]</scope>
    <source>
        <strain evidence="6">CGMCC 1.6496</strain>
    </source>
</reference>
<evidence type="ECO:0000259" key="4">
    <source>
        <dbReference type="PROSITE" id="PS50893"/>
    </source>
</evidence>
<sequence>MALFRAENIKVKGIIEINKLEIPAQQIVCIVGKSGSGKSTFLRLLNHLDSPDEGTIFYQGENMQKMNPIELRRSITMVPQTPVIFSGSVEDNLKIGQKLSGIDVVNELKLKETLEKVFLHKSLDAPAEDLSGGEKQRLALARAMLLQADVFLLDEPSSALDSDTAAKVIDMFIEFIKTQNKSLIMITHDLELARRVADVTIEMDQYSKTSLNS</sequence>
<dbReference type="PANTHER" id="PTHR43423:SF1">
    <property type="entry name" value="ABC TRANSPORTER I FAMILY MEMBER 17"/>
    <property type="match status" value="1"/>
</dbReference>
<organism evidence="5 6">
    <name type="scientific">Virgibacillus chiguensis</name>
    <dbReference type="NCBI Taxonomy" id="411959"/>
    <lineage>
        <taxon>Bacteria</taxon>
        <taxon>Bacillati</taxon>
        <taxon>Bacillota</taxon>
        <taxon>Bacilli</taxon>
        <taxon>Bacillales</taxon>
        <taxon>Bacillaceae</taxon>
        <taxon>Virgibacillus</taxon>
    </lineage>
</organism>
<dbReference type="Proteomes" id="UP000184079">
    <property type="component" value="Unassembled WGS sequence"/>
</dbReference>
<keyword evidence="2" id="KW-0547">Nucleotide-binding</keyword>
<gene>
    <name evidence="5" type="ORF">SAMN05421807_10147</name>
</gene>
<dbReference type="SMART" id="SM00382">
    <property type="entry name" value="AAA"/>
    <property type="match status" value="1"/>
</dbReference>
<evidence type="ECO:0000313" key="5">
    <source>
        <dbReference type="EMBL" id="SHG61464.1"/>
    </source>
</evidence>
<dbReference type="EMBL" id="FQXD01000001">
    <property type="protein sequence ID" value="SHG61464.1"/>
    <property type="molecule type" value="Genomic_DNA"/>
</dbReference>
<dbReference type="GO" id="GO:0005524">
    <property type="term" value="F:ATP binding"/>
    <property type="evidence" value="ECO:0007669"/>
    <property type="project" value="UniProtKB-KW"/>
</dbReference>
<evidence type="ECO:0000313" key="6">
    <source>
        <dbReference type="Proteomes" id="UP000184079"/>
    </source>
</evidence>
<keyword evidence="6" id="KW-1185">Reference proteome</keyword>
<protein>
    <submittedName>
        <fullName evidence="5">Putative ABC transport system ATP-binding protein</fullName>
    </submittedName>
</protein>
<dbReference type="PROSITE" id="PS00211">
    <property type="entry name" value="ABC_TRANSPORTER_1"/>
    <property type="match status" value="1"/>
</dbReference>
<evidence type="ECO:0000256" key="2">
    <source>
        <dbReference type="ARBA" id="ARBA00022741"/>
    </source>
</evidence>
<dbReference type="InterPro" id="IPR017871">
    <property type="entry name" value="ABC_transporter-like_CS"/>
</dbReference>
<keyword evidence="1" id="KW-0813">Transport</keyword>
<dbReference type="InterPro" id="IPR003593">
    <property type="entry name" value="AAA+_ATPase"/>
</dbReference>
<evidence type="ECO:0000256" key="3">
    <source>
        <dbReference type="ARBA" id="ARBA00022840"/>
    </source>
</evidence>